<reference evidence="12 13" key="1">
    <citation type="submission" date="2019-07" db="EMBL/GenBank/DDBJ databases">
        <authorList>
            <person name="Kim J."/>
        </authorList>
    </citation>
    <scope>NUCLEOTIDE SEQUENCE [LARGE SCALE GENOMIC DNA]</scope>
    <source>
        <strain evidence="12 13">JC52</strain>
    </source>
</reference>
<proteinExistence type="predicted"/>
<dbReference type="InterPro" id="IPR000014">
    <property type="entry name" value="PAS"/>
</dbReference>
<evidence type="ECO:0000259" key="11">
    <source>
        <dbReference type="PROSITE" id="PS50113"/>
    </source>
</evidence>
<evidence type="ECO:0000313" key="13">
    <source>
        <dbReference type="Proteomes" id="UP000317036"/>
    </source>
</evidence>
<dbReference type="Pfam" id="PF00512">
    <property type="entry name" value="HisKA"/>
    <property type="match status" value="1"/>
</dbReference>
<dbReference type="Proteomes" id="UP000317036">
    <property type="component" value="Unassembled WGS sequence"/>
</dbReference>
<dbReference type="InterPro" id="IPR004358">
    <property type="entry name" value="Sig_transdc_His_kin-like_C"/>
</dbReference>
<evidence type="ECO:0000259" key="10">
    <source>
        <dbReference type="PROSITE" id="PS50112"/>
    </source>
</evidence>
<dbReference type="PROSITE" id="PS50112">
    <property type="entry name" value="PAS"/>
    <property type="match status" value="3"/>
</dbReference>
<dbReference type="PRINTS" id="PR00344">
    <property type="entry name" value="BCTRLSENSOR"/>
</dbReference>
<dbReference type="Pfam" id="PF08447">
    <property type="entry name" value="PAS_3"/>
    <property type="match status" value="1"/>
</dbReference>
<sequence length="672" mass="76007">MTKTGLLLKQARLFFFLYAVFKKQVIGKTLNTCHNKGTTMKRGPRLMNLDYTSESPSPFASAFHHAPIGIGIATLEGRWLRVNPSFCQMTGYSEAELLGKSFLDLTSEEDRIHDLHKMNAMIDQKQLHNQGEKRILHRDGYFVWGWLTVSLVLDEQGRPLQFVVHLMDITERKLTNLELRKAKGSLEEAQRIAQIGSWEWDVGEDEVYWSAEMHRIFDLRPEQYSGKFNLLVEYVHPEDRSRFEQAVAAAFKGEDYDLRCRIVGEGDQDIRHVHIMGKMYYDHKGTPVKMVGTVQDITKRVLTERQLEETLQRYHSLKMYNPDGIFTFDMQGRISGVNPAAEQLLGYTFEELVSEEMRLDELIHSEELPQNRRSGFDFFNSALKGSMPYTLRHKDGRLIDVIATPAPIVIQDQVVGYNILLKDMTERKLSEELIRKAEKLSIVGQLSAGIAHEIRNPLTAIKGFVQLMRGHQSYNSTYLDIITEELIRIETIINELLTVSKPQLSTFVPARLEQILSEVIALVGAQALIGNIEITSRFDSELPLLSCDPNQIKQVYLNFFKNAMEAMPRGGTITLDAVGLESVPGCGVDRVKIRLTDQGHGIPKDQLDKLGEPFFTTKSSGTGLGLMVSFNIIHNHGGTIQIASEVGQGTVIDVTFPVLQGSQHTKRPLASY</sequence>
<feature type="domain" description="PAC" evidence="11">
    <location>
        <begin position="256"/>
        <end position="309"/>
    </location>
</feature>
<keyword evidence="4" id="KW-0808">Transferase</keyword>
<dbReference type="Pfam" id="PF13426">
    <property type="entry name" value="PAS_9"/>
    <property type="match status" value="1"/>
</dbReference>
<dbReference type="GO" id="GO:0006355">
    <property type="term" value="P:regulation of DNA-templated transcription"/>
    <property type="evidence" value="ECO:0007669"/>
    <property type="project" value="InterPro"/>
</dbReference>
<dbReference type="PANTHER" id="PTHR43304">
    <property type="entry name" value="PHYTOCHROME-LIKE PROTEIN CPH1"/>
    <property type="match status" value="1"/>
</dbReference>
<name>A0A559KC38_9BACL</name>
<keyword evidence="7" id="KW-0067">ATP-binding</keyword>
<evidence type="ECO:0000259" key="9">
    <source>
        <dbReference type="PROSITE" id="PS50109"/>
    </source>
</evidence>
<evidence type="ECO:0000256" key="1">
    <source>
        <dbReference type="ARBA" id="ARBA00000085"/>
    </source>
</evidence>
<dbReference type="CDD" id="cd00130">
    <property type="entry name" value="PAS"/>
    <property type="match status" value="3"/>
</dbReference>
<feature type="domain" description="PAS" evidence="10">
    <location>
        <begin position="55"/>
        <end position="125"/>
    </location>
</feature>
<dbReference type="PANTHER" id="PTHR43304:SF1">
    <property type="entry name" value="PAC DOMAIN-CONTAINING PROTEIN"/>
    <property type="match status" value="1"/>
</dbReference>
<dbReference type="EC" id="2.7.13.3" evidence="2"/>
<dbReference type="InterPro" id="IPR052162">
    <property type="entry name" value="Sensor_kinase/Photoreceptor"/>
</dbReference>
<feature type="domain" description="PAC" evidence="11">
    <location>
        <begin position="129"/>
        <end position="181"/>
    </location>
</feature>
<evidence type="ECO:0000256" key="4">
    <source>
        <dbReference type="ARBA" id="ARBA00022679"/>
    </source>
</evidence>
<feature type="domain" description="Histidine kinase" evidence="9">
    <location>
        <begin position="449"/>
        <end position="660"/>
    </location>
</feature>
<comment type="catalytic activity">
    <reaction evidence="1">
        <text>ATP + protein L-histidine = ADP + protein N-phospho-L-histidine.</text>
        <dbReference type="EC" id="2.7.13.3"/>
    </reaction>
</comment>
<evidence type="ECO:0000313" key="12">
    <source>
        <dbReference type="EMBL" id="TVY09702.1"/>
    </source>
</evidence>
<comment type="caution">
    <text evidence="12">The sequence shown here is derived from an EMBL/GenBank/DDBJ whole genome shotgun (WGS) entry which is preliminary data.</text>
</comment>
<keyword evidence="5" id="KW-0547">Nucleotide-binding</keyword>
<evidence type="ECO:0000256" key="6">
    <source>
        <dbReference type="ARBA" id="ARBA00022777"/>
    </source>
</evidence>
<dbReference type="SUPFAM" id="SSF55874">
    <property type="entry name" value="ATPase domain of HSP90 chaperone/DNA topoisomerase II/histidine kinase"/>
    <property type="match status" value="1"/>
</dbReference>
<dbReference type="AlphaFoldDB" id="A0A559KC38"/>
<dbReference type="InterPro" id="IPR013767">
    <property type="entry name" value="PAS_fold"/>
</dbReference>
<dbReference type="Gene3D" id="3.30.565.10">
    <property type="entry name" value="Histidine kinase-like ATPase, C-terminal domain"/>
    <property type="match status" value="1"/>
</dbReference>
<dbReference type="Gene3D" id="2.10.70.100">
    <property type="match status" value="1"/>
</dbReference>
<evidence type="ECO:0000256" key="7">
    <source>
        <dbReference type="ARBA" id="ARBA00022840"/>
    </source>
</evidence>
<dbReference type="SMART" id="SM00387">
    <property type="entry name" value="HATPase_c"/>
    <property type="match status" value="1"/>
</dbReference>
<evidence type="ECO:0000256" key="5">
    <source>
        <dbReference type="ARBA" id="ARBA00022741"/>
    </source>
</evidence>
<dbReference type="SUPFAM" id="SSF55785">
    <property type="entry name" value="PYP-like sensor domain (PAS domain)"/>
    <property type="match status" value="3"/>
</dbReference>
<dbReference type="InterPro" id="IPR001610">
    <property type="entry name" value="PAC"/>
</dbReference>
<evidence type="ECO:0000256" key="3">
    <source>
        <dbReference type="ARBA" id="ARBA00022553"/>
    </source>
</evidence>
<dbReference type="InterPro" id="IPR000700">
    <property type="entry name" value="PAS-assoc_C"/>
</dbReference>
<dbReference type="NCBIfam" id="TIGR00229">
    <property type="entry name" value="sensory_box"/>
    <property type="match status" value="2"/>
</dbReference>
<organism evidence="12 13">
    <name type="scientific">Paenibacillus cremeus</name>
    <dbReference type="NCBI Taxonomy" id="2163881"/>
    <lineage>
        <taxon>Bacteria</taxon>
        <taxon>Bacillati</taxon>
        <taxon>Bacillota</taxon>
        <taxon>Bacilli</taxon>
        <taxon>Bacillales</taxon>
        <taxon>Paenibacillaceae</taxon>
        <taxon>Paenibacillus</taxon>
    </lineage>
</organism>
<dbReference type="Pfam" id="PF02518">
    <property type="entry name" value="HATPase_c"/>
    <property type="match status" value="1"/>
</dbReference>
<dbReference type="SUPFAM" id="SSF47384">
    <property type="entry name" value="Homodimeric domain of signal transducing histidine kinase"/>
    <property type="match status" value="1"/>
</dbReference>
<dbReference type="Gene3D" id="3.30.450.20">
    <property type="entry name" value="PAS domain"/>
    <property type="match status" value="3"/>
</dbReference>
<dbReference type="InterPro" id="IPR005467">
    <property type="entry name" value="His_kinase_dom"/>
</dbReference>
<dbReference type="EMBL" id="VNJI01000012">
    <property type="protein sequence ID" value="TVY09702.1"/>
    <property type="molecule type" value="Genomic_DNA"/>
</dbReference>
<keyword evidence="6" id="KW-0418">Kinase</keyword>
<protein>
    <recommendedName>
        <fullName evidence="2">histidine kinase</fullName>
        <ecNumber evidence="2">2.7.13.3</ecNumber>
    </recommendedName>
</protein>
<dbReference type="InterPro" id="IPR003661">
    <property type="entry name" value="HisK_dim/P_dom"/>
</dbReference>
<dbReference type="Gene3D" id="1.10.287.130">
    <property type="match status" value="1"/>
</dbReference>
<feature type="domain" description="PAS" evidence="10">
    <location>
        <begin position="207"/>
        <end position="254"/>
    </location>
</feature>
<dbReference type="OrthoDB" id="9815750at2"/>
<gene>
    <name evidence="12" type="ORF">FPZ49_11710</name>
</gene>
<evidence type="ECO:0000256" key="8">
    <source>
        <dbReference type="ARBA" id="ARBA00023012"/>
    </source>
</evidence>
<feature type="domain" description="PAS" evidence="10">
    <location>
        <begin position="303"/>
        <end position="386"/>
    </location>
</feature>
<dbReference type="SMART" id="SM00388">
    <property type="entry name" value="HisKA"/>
    <property type="match status" value="1"/>
</dbReference>
<dbReference type="InterPro" id="IPR036097">
    <property type="entry name" value="HisK_dim/P_sf"/>
</dbReference>
<dbReference type="GO" id="GO:0005524">
    <property type="term" value="F:ATP binding"/>
    <property type="evidence" value="ECO:0007669"/>
    <property type="project" value="UniProtKB-KW"/>
</dbReference>
<dbReference type="InterPro" id="IPR036890">
    <property type="entry name" value="HATPase_C_sf"/>
</dbReference>
<dbReference type="InterPro" id="IPR035965">
    <property type="entry name" value="PAS-like_dom_sf"/>
</dbReference>
<feature type="domain" description="PAC" evidence="11">
    <location>
        <begin position="385"/>
        <end position="436"/>
    </location>
</feature>
<dbReference type="Pfam" id="PF00989">
    <property type="entry name" value="PAS"/>
    <property type="match status" value="1"/>
</dbReference>
<keyword evidence="13" id="KW-1185">Reference proteome</keyword>
<keyword evidence="3" id="KW-0597">Phosphoprotein</keyword>
<dbReference type="SMART" id="SM00091">
    <property type="entry name" value="PAS"/>
    <property type="match status" value="3"/>
</dbReference>
<evidence type="ECO:0000256" key="2">
    <source>
        <dbReference type="ARBA" id="ARBA00012438"/>
    </source>
</evidence>
<dbReference type="PROSITE" id="PS50109">
    <property type="entry name" value="HIS_KIN"/>
    <property type="match status" value="1"/>
</dbReference>
<dbReference type="SMART" id="SM00086">
    <property type="entry name" value="PAC"/>
    <property type="match status" value="3"/>
</dbReference>
<accession>A0A559KC38</accession>
<dbReference type="GO" id="GO:0000155">
    <property type="term" value="F:phosphorelay sensor kinase activity"/>
    <property type="evidence" value="ECO:0007669"/>
    <property type="project" value="InterPro"/>
</dbReference>
<dbReference type="InterPro" id="IPR013655">
    <property type="entry name" value="PAS_fold_3"/>
</dbReference>
<dbReference type="InterPro" id="IPR003594">
    <property type="entry name" value="HATPase_dom"/>
</dbReference>
<keyword evidence="8" id="KW-0902">Two-component regulatory system</keyword>
<dbReference type="PROSITE" id="PS50113">
    <property type="entry name" value="PAC"/>
    <property type="match status" value="3"/>
</dbReference>
<dbReference type="CDD" id="cd00082">
    <property type="entry name" value="HisKA"/>
    <property type="match status" value="1"/>
</dbReference>